<name>A0ABY4PC69_9LACO</name>
<protein>
    <submittedName>
        <fullName evidence="4">TetR/AcrR family transcriptional regulator</fullName>
    </submittedName>
</protein>
<evidence type="ECO:0000313" key="5">
    <source>
        <dbReference type="Proteomes" id="UP000831947"/>
    </source>
</evidence>
<evidence type="ECO:0000256" key="1">
    <source>
        <dbReference type="ARBA" id="ARBA00023125"/>
    </source>
</evidence>
<sequence>MAHQNKFNFSEWLMQTPMPEGKRKIIQASVKLFAQRGYQATTTAAIAQEAGMSDATMFKYFKSKQALLDAIIMPLIEEMIPTLTANFADTLSEQSTSIDDLIAYFIADRYAFVEQNYQLVLILLNQLLVDSKLRSKVIMQLEPNLQKILQVLQRLLATDPQVAANWQASDVLQLIASQLLTQFICHRTLNLSTNDQQVNKLITLVQHALRP</sequence>
<dbReference type="InterPro" id="IPR050109">
    <property type="entry name" value="HTH-type_TetR-like_transc_reg"/>
</dbReference>
<evidence type="ECO:0000256" key="2">
    <source>
        <dbReference type="PROSITE-ProRule" id="PRU00335"/>
    </source>
</evidence>
<dbReference type="RefSeq" id="WP_249512586.1">
    <property type="nucleotide sequence ID" value="NZ_CP093365.1"/>
</dbReference>
<keyword evidence="1 2" id="KW-0238">DNA-binding</keyword>
<dbReference type="EMBL" id="CP093365">
    <property type="protein sequence ID" value="UQS83360.1"/>
    <property type="molecule type" value="Genomic_DNA"/>
</dbReference>
<dbReference type="SUPFAM" id="SSF46689">
    <property type="entry name" value="Homeodomain-like"/>
    <property type="match status" value="1"/>
</dbReference>
<reference evidence="4 5" key="1">
    <citation type="journal article" date="2022" name="Int. J. Syst. Evol. Microbiol.">
        <title>Apilactobacillus apisilvae sp. nov., Nicolia spurrieriana gen. nov. sp. nov., Bombilactobacillus folatiphilus sp. nov. and Bombilactobacillus thymidiniphilus sp. nov., four new lactic acid bacterial isolates from stingless bees Tetragonula carbonaria and Austroplebeia australis.</title>
        <authorList>
            <person name="Oliphant S.A."/>
            <person name="Watson-Haigh N.S."/>
            <person name="Sumby K.M."/>
            <person name="Gardner J."/>
            <person name="Groom S."/>
            <person name="Jiranek V."/>
        </authorList>
    </citation>
    <scope>NUCLEOTIDE SEQUENCE [LARGE SCALE GENOMIC DNA]</scope>
    <source>
        <strain evidence="4 5">SG4_A1</strain>
    </source>
</reference>
<dbReference type="PROSITE" id="PS50977">
    <property type="entry name" value="HTH_TETR_2"/>
    <property type="match status" value="1"/>
</dbReference>
<dbReference type="PANTHER" id="PTHR30055">
    <property type="entry name" value="HTH-TYPE TRANSCRIPTIONAL REGULATOR RUTR"/>
    <property type="match status" value="1"/>
</dbReference>
<proteinExistence type="predicted"/>
<dbReference type="PRINTS" id="PR00455">
    <property type="entry name" value="HTHTETR"/>
</dbReference>
<evidence type="ECO:0000313" key="4">
    <source>
        <dbReference type="EMBL" id="UQS83360.1"/>
    </source>
</evidence>
<dbReference type="Proteomes" id="UP000831947">
    <property type="component" value="Chromosome"/>
</dbReference>
<dbReference type="InterPro" id="IPR001647">
    <property type="entry name" value="HTH_TetR"/>
</dbReference>
<keyword evidence="5" id="KW-1185">Reference proteome</keyword>
<feature type="domain" description="HTH tetR-type" evidence="3">
    <location>
        <begin position="19"/>
        <end position="79"/>
    </location>
</feature>
<dbReference type="Gene3D" id="1.10.357.10">
    <property type="entry name" value="Tetracycline Repressor, domain 2"/>
    <property type="match status" value="1"/>
</dbReference>
<dbReference type="Pfam" id="PF00440">
    <property type="entry name" value="TetR_N"/>
    <property type="match status" value="1"/>
</dbReference>
<accession>A0ABY4PC69</accession>
<organism evidence="4 5">
    <name type="scientific">Bombilactobacillus thymidiniphilus</name>
    <dbReference type="NCBI Taxonomy" id="2923363"/>
    <lineage>
        <taxon>Bacteria</taxon>
        <taxon>Bacillati</taxon>
        <taxon>Bacillota</taxon>
        <taxon>Bacilli</taxon>
        <taxon>Lactobacillales</taxon>
        <taxon>Lactobacillaceae</taxon>
        <taxon>Bombilactobacillus</taxon>
    </lineage>
</organism>
<dbReference type="PANTHER" id="PTHR30055:SF222">
    <property type="entry name" value="REGULATORY PROTEIN"/>
    <property type="match status" value="1"/>
</dbReference>
<feature type="DNA-binding region" description="H-T-H motif" evidence="2">
    <location>
        <begin position="42"/>
        <end position="61"/>
    </location>
</feature>
<gene>
    <name evidence="4" type="ORF">MOO47_06170</name>
</gene>
<dbReference type="InterPro" id="IPR009057">
    <property type="entry name" value="Homeodomain-like_sf"/>
</dbReference>
<evidence type="ECO:0000259" key="3">
    <source>
        <dbReference type="PROSITE" id="PS50977"/>
    </source>
</evidence>